<dbReference type="PANTHER" id="PTHR22950">
    <property type="entry name" value="AMINO ACID TRANSPORTER"/>
    <property type="match status" value="1"/>
</dbReference>
<keyword evidence="3 6" id="KW-1133">Transmembrane helix</keyword>
<proteinExistence type="predicted"/>
<keyword evidence="4 6" id="KW-0472">Membrane</keyword>
<feature type="transmembrane region" description="Helical" evidence="6">
    <location>
        <begin position="229"/>
        <end position="246"/>
    </location>
</feature>
<feature type="transmembrane region" description="Helical" evidence="6">
    <location>
        <begin position="401"/>
        <end position="420"/>
    </location>
</feature>
<feature type="compositionally biased region" description="Polar residues" evidence="5">
    <location>
        <begin position="56"/>
        <end position="70"/>
    </location>
</feature>
<evidence type="ECO:0000259" key="7">
    <source>
        <dbReference type="Pfam" id="PF01490"/>
    </source>
</evidence>
<feature type="transmembrane region" description="Helical" evidence="6">
    <location>
        <begin position="117"/>
        <end position="137"/>
    </location>
</feature>
<dbReference type="GO" id="GO:0015179">
    <property type="term" value="F:L-amino acid transmembrane transporter activity"/>
    <property type="evidence" value="ECO:0007669"/>
    <property type="project" value="TreeGrafter"/>
</dbReference>
<evidence type="ECO:0000256" key="5">
    <source>
        <dbReference type="SAM" id="MobiDB-lite"/>
    </source>
</evidence>
<evidence type="ECO:0000256" key="1">
    <source>
        <dbReference type="ARBA" id="ARBA00004141"/>
    </source>
</evidence>
<reference evidence="8 9" key="1">
    <citation type="submission" date="2019-01" db="EMBL/GenBank/DDBJ databases">
        <authorList>
            <person name="Ferrante I. M."/>
        </authorList>
    </citation>
    <scope>NUCLEOTIDE SEQUENCE [LARGE SCALE GENOMIC DNA]</scope>
    <source>
        <strain evidence="8 9">B856</strain>
    </source>
</reference>
<feature type="domain" description="Amino acid transporter transmembrane" evidence="7">
    <location>
        <begin position="86"/>
        <end position="457"/>
    </location>
</feature>
<keyword evidence="9" id="KW-1185">Reference proteome</keyword>
<evidence type="ECO:0000256" key="6">
    <source>
        <dbReference type="SAM" id="Phobius"/>
    </source>
</evidence>
<accession>A0A448YZU5</accession>
<dbReference type="InterPro" id="IPR013057">
    <property type="entry name" value="AA_transpt_TM"/>
</dbReference>
<feature type="region of interest" description="Disordered" evidence="5">
    <location>
        <begin position="49"/>
        <end position="84"/>
    </location>
</feature>
<evidence type="ECO:0000313" key="9">
    <source>
        <dbReference type="Proteomes" id="UP000291116"/>
    </source>
</evidence>
<feature type="transmembrane region" description="Helical" evidence="6">
    <location>
        <begin position="266"/>
        <end position="287"/>
    </location>
</feature>
<feature type="transmembrane region" description="Helical" evidence="6">
    <location>
        <begin position="91"/>
        <end position="111"/>
    </location>
</feature>
<feature type="transmembrane region" description="Helical" evidence="6">
    <location>
        <begin position="342"/>
        <end position="366"/>
    </location>
</feature>
<dbReference type="PANTHER" id="PTHR22950:SF349">
    <property type="entry name" value="AMINO ACID TRANSPORTER TRANSMEMBRANE DOMAIN-CONTAINING PROTEIN"/>
    <property type="match status" value="1"/>
</dbReference>
<feature type="transmembrane region" description="Helical" evidence="6">
    <location>
        <begin position="198"/>
        <end position="217"/>
    </location>
</feature>
<keyword evidence="2 6" id="KW-0812">Transmembrane</keyword>
<feature type="transmembrane region" description="Helical" evidence="6">
    <location>
        <begin position="299"/>
        <end position="322"/>
    </location>
</feature>
<gene>
    <name evidence="8" type="ORF">PSNMU_V1.4_AUG-EV-PASAV3_0020430</name>
</gene>
<organism evidence="8 9">
    <name type="scientific">Pseudo-nitzschia multistriata</name>
    <dbReference type="NCBI Taxonomy" id="183589"/>
    <lineage>
        <taxon>Eukaryota</taxon>
        <taxon>Sar</taxon>
        <taxon>Stramenopiles</taxon>
        <taxon>Ochrophyta</taxon>
        <taxon>Bacillariophyta</taxon>
        <taxon>Bacillariophyceae</taxon>
        <taxon>Bacillariophycidae</taxon>
        <taxon>Bacillariales</taxon>
        <taxon>Bacillariaceae</taxon>
        <taxon>Pseudo-nitzschia</taxon>
    </lineage>
</organism>
<evidence type="ECO:0000256" key="2">
    <source>
        <dbReference type="ARBA" id="ARBA00022692"/>
    </source>
</evidence>
<protein>
    <recommendedName>
        <fullName evidence="7">Amino acid transporter transmembrane domain-containing protein</fullName>
    </recommendedName>
</protein>
<name>A0A448YZU5_9STRA</name>
<dbReference type="GO" id="GO:0005774">
    <property type="term" value="C:vacuolar membrane"/>
    <property type="evidence" value="ECO:0007669"/>
    <property type="project" value="TreeGrafter"/>
</dbReference>
<sequence>MEGITHRQSSSSAIDVTTTDTIEESVFSPLEIEESSAISDIDGYDDDGVSPLLGNNDGNGTSRTSSNTNGKELADHSHGAGPPGSAGTPQVIINIIISFVGAGLLGVPNAFSKSGWLLGSITLVLVSTLNVYAMLCLPRVQRVVQAKYPNEIVQSYGDVGRLILGEKGEKVIFLCLGISQAGFATAYIIFIAANLNSIYGWSRGLICATCVPGLLGLVQFRELASLSPFSLLANTANFCALSAVLFQDYEHYTPHNDAIHKADFGGVIYVMAVTIYSMEGVGLILSLKASCKQPQQFSYLLIATLAAITTFMAIFGSAGYWAFGDATLAPITLNLANHWSATFVKCSLCLGLYLTYPIMMFPIWAIIEDANTTQLSRISVRSAIVLVSALVAYSVPNFGKFLSLVGSSICTLLGFVFPSYFHLHTFGKELPVWQRGLDTFLLVGGFSFGCMGTYQSVVAMMEGELEGHH</sequence>
<comment type="subcellular location">
    <subcellularLocation>
        <location evidence="1">Membrane</location>
        <topology evidence="1">Multi-pass membrane protein</topology>
    </subcellularLocation>
</comment>
<evidence type="ECO:0000313" key="8">
    <source>
        <dbReference type="EMBL" id="VEU35311.1"/>
    </source>
</evidence>
<evidence type="ECO:0000256" key="4">
    <source>
        <dbReference type="ARBA" id="ARBA00023136"/>
    </source>
</evidence>
<feature type="region of interest" description="Disordered" evidence="5">
    <location>
        <begin position="1"/>
        <end position="20"/>
    </location>
</feature>
<dbReference type="OrthoDB" id="1684102at2759"/>
<evidence type="ECO:0000256" key="3">
    <source>
        <dbReference type="ARBA" id="ARBA00022989"/>
    </source>
</evidence>
<feature type="transmembrane region" description="Helical" evidence="6">
    <location>
        <begin position="378"/>
        <end position="395"/>
    </location>
</feature>
<feature type="transmembrane region" description="Helical" evidence="6">
    <location>
        <begin position="171"/>
        <end position="192"/>
    </location>
</feature>
<dbReference type="EMBL" id="CAACVS010000055">
    <property type="protein sequence ID" value="VEU35311.1"/>
    <property type="molecule type" value="Genomic_DNA"/>
</dbReference>
<dbReference type="Proteomes" id="UP000291116">
    <property type="component" value="Unassembled WGS sequence"/>
</dbReference>
<dbReference type="AlphaFoldDB" id="A0A448YZU5"/>
<dbReference type="Pfam" id="PF01490">
    <property type="entry name" value="Aa_trans"/>
    <property type="match status" value="1"/>
</dbReference>
<feature type="transmembrane region" description="Helical" evidence="6">
    <location>
        <begin position="440"/>
        <end position="461"/>
    </location>
</feature>